<dbReference type="InterPro" id="IPR041667">
    <property type="entry name" value="Cupin_8"/>
</dbReference>
<dbReference type="PANTHER" id="PTHR12461:SF94">
    <property type="entry name" value="JMJC DOMAIN-CONTAINING PROTEIN"/>
    <property type="match status" value="1"/>
</dbReference>
<dbReference type="SMART" id="SM00558">
    <property type="entry name" value="JmjC"/>
    <property type="match status" value="1"/>
</dbReference>
<feature type="domain" description="JmjC" evidence="2">
    <location>
        <begin position="274"/>
        <end position="423"/>
    </location>
</feature>
<evidence type="ECO:0000313" key="4">
    <source>
        <dbReference type="Proteomes" id="UP001214603"/>
    </source>
</evidence>
<dbReference type="InterPro" id="IPR003347">
    <property type="entry name" value="JmjC_dom"/>
</dbReference>
<dbReference type="Proteomes" id="UP001214603">
    <property type="component" value="Chromosome 1"/>
</dbReference>
<evidence type="ECO:0000256" key="1">
    <source>
        <dbReference type="SAM" id="MobiDB-lite"/>
    </source>
</evidence>
<dbReference type="PROSITE" id="PS51184">
    <property type="entry name" value="JMJC"/>
    <property type="match status" value="1"/>
</dbReference>
<evidence type="ECO:0000259" key="2">
    <source>
        <dbReference type="PROSITE" id="PS51184"/>
    </source>
</evidence>
<dbReference type="PANTHER" id="PTHR12461">
    <property type="entry name" value="HYPOXIA-INDUCIBLE FACTOR 1 ALPHA INHIBITOR-RELATED"/>
    <property type="match status" value="1"/>
</dbReference>
<accession>A0AAF0DYA8</accession>
<dbReference type="EMBL" id="CP119934">
    <property type="protein sequence ID" value="WFD01815.1"/>
    <property type="molecule type" value="Genomic_DNA"/>
</dbReference>
<organism evidence="3 4">
    <name type="scientific">Malassezia obtusa</name>
    <dbReference type="NCBI Taxonomy" id="76774"/>
    <lineage>
        <taxon>Eukaryota</taxon>
        <taxon>Fungi</taxon>
        <taxon>Dikarya</taxon>
        <taxon>Basidiomycota</taxon>
        <taxon>Ustilaginomycotina</taxon>
        <taxon>Malasseziomycetes</taxon>
        <taxon>Malasseziales</taxon>
        <taxon>Malasseziaceae</taxon>
        <taxon>Malassezia</taxon>
    </lineage>
</organism>
<dbReference type="Gene3D" id="2.60.120.650">
    <property type="entry name" value="Cupin"/>
    <property type="match status" value="1"/>
</dbReference>
<reference evidence="3" key="1">
    <citation type="submission" date="2023-03" db="EMBL/GenBank/DDBJ databases">
        <title>Mating type loci evolution in Malassezia.</title>
        <authorList>
            <person name="Coelho M.A."/>
        </authorList>
    </citation>
    <scope>NUCLEOTIDE SEQUENCE</scope>
    <source>
        <strain evidence="3">CBS 7876</strain>
    </source>
</reference>
<proteinExistence type="predicted"/>
<sequence length="423" mass="47151">MAPEAACACLDALEAAEHRHVAAPLARTFERLVNLVRVCERPTFSSLDYVIRVASTALRRQCEDRILLYPYADLPSEWRALYTDTLLLCGCAAVQMAGGAHDKTREFWLEMIRALDTALIVSIRPGETSATHAHRLIAALQDACGSDTPAPRSAPKRPRRDEPVTRPHALYAPIPEQPKLSEDEFVHDGSSAPHGRPFVVRGYARHWRAMQPAASPRWADASYLCGRAGPGRVVPVETGRRYTDRGWGQTIMAFDAFLEQIGWTERGGAERAPLYLAQHTLLTQFPWLADDLETPEYARTALRARAEPEPITSVWLGPEGTDSPAHTDPYFNCYVQVVGAKRVWIAPPDADRGGAMRALDATEADAYRGLMHNTSRLDVFEARAPIPRAMETVLEPGDLLFLPPGWWHAMRSLTRSFSVSFWF</sequence>
<keyword evidence="4" id="KW-1185">Reference proteome</keyword>
<dbReference type="Pfam" id="PF13621">
    <property type="entry name" value="Cupin_8"/>
    <property type="match status" value="1"/>
</dbReference>
<dbReference type="EC" id="1.14.11.27" evidence="3"/>
<gene>
    <name evidence="3" type="ORF">MOBT1_000495</name>
</gene>
<dbReference type="GO" id="GO:0140680">
    <property type="term" value="F:histone H3K36me/H3K36me2 demethylase activity"/>
    <property type="evidence" value="ECO:0007669"/>
    <property type="project" value="UniProtKB-EC"/>
</dbReference>
<name>A0AAF0DYA8_9BASI</name>
<protein>
    <submittedName>
        <fullName evidence="3">[histone H3]-dimethyl-L-lysine(36) demethylase</fullName>
        <ecNumber evidence="3">1.14.11.27</ecNumber>
    </submittedName>
</protein>
<feature type="region of interest" description="Disordered" evidence="1">
    <location>
        <begin position="144"/>
        <end position="173"/>
    </location>
</feature>
<dbReference type="SUPFAM" id="SSF51197">
    <property type="entry name" value="Clavaminate synthase-like"/>
    <property type="match status" value="1"/>
</dbReference>
<dbReference type="AlphaFoldDB" id="A0AAF0DYA8"/>
<evidence type="ECO:0000313" key="3">
    <source>
        <dbReference type="EMBL" id="WFD01815.1"/>
    </source>
</evidence>
<keyword evidence="3" id="KW-0560">Oxidoreductase</keyword>